<evidence type="ECO:0000313" key="2">
    <source>
        <dbReference type="Proteomes" id="UP000199137"/>
    </source>
</evidence>
<evidence type="ECO:0000313" key="1">
    <source>
        <dbReference type="EMBL" id="SFO60375.1"/>
    </source>
</evidence>
<proteinExistence type="predicted"/>
<organism evidence="1 2">
    <name type="scientific">Amycolatopsis rubida</name>
    <dbReference type="NCBI Taxonomy" id="112413"/>
    <lineage>
        <taxon>Bacteria</taxon>
        <taxon>Bacillati</taxon>
        <taxon>Actinomycetota</taxon>
        <taxon>Actinomycetes</taxon>
        <taxon>Pseudonocardiales</taxon>
        <taxon>Pseudonocardiaceae</taxon>
        <taxon>Amycolatopsis</taxon>
    </lineage>
</organism>
<sequence length="74" mass="7759">MTTPIAALHEHGLTFHQTGPLRNAGHDTAEAVAQLVDEHRGYGPDGSTLSQVPSMGPRRVALVCAAVDAWRGAS</sequence>
<dbReference type="AlphaFoldDB" id="A0A1I5III2"/>
<gene>
    <name evidence="1" type="ORF">SAMN05421854_102493</name>
</gene>
<dbReference type="Proteomes" id="UP000199137">
    <property type="component" value="Unassembled WGS sequence"/>
</dbReference>
<dbReference type="OrthoDB" id="9926735at2"/>
<dbReference type="STRING" id="112413.SAMN05421854_102493"/>
<dbReference type="RefSeq" id="WP_093573068.1">
    <property type="nucleotide sequence ID" value="NZ_FOWC01000002.1"/>
</dbReference>
<protein>
    <submittedName>
        <fullName evidence="1">Uncharacterized protein</fullName>
    </submittedName>
</protein>
<dbReference type="EMBL" id="FOWC01000002">
    <property type="protein sequence ID" value="SFO60375.1"/>
    <property type="molecule type" value="Genomic_DNA"/>
</dbReference>
<reference evidence="1 2" key="1">
    <citation type="submission" date="2016-10" db="EMBL/GenBank/DDBJ databases">
        <authorList>
            <person name="de Groot N.N."/>
        </authorList>
    </citation>
    <scope>NUCLEOTIDE SEQUENCE [LARGE SCALE GENOMIC DNA]</scope>
    <source>
        <strain evidence="1 2">DSM 44637</strain>
    </source>
</reference>
<accession>A0A1I5III2</accession>
<name>A0A1I5III2_9PSEU</name>